<feature type="transmembrane region" description="Helical" evidence="12">
    <location>
        <begin position="698"/>
        <end position="720"/>
    </location>
</feature>
<dbReference type="InterPro" id="IPR020846">
    <property type="entry name" value="MFS_dom"/>
</dbReference>
<dbReference type="CDD" id="cd04190">
    <property type="entry name" value="Chitin_synth_C"/>
    <property type="match status" value="1"/>
</dbReference>
<dbReference type="Pfam" id="PF01644">
    <property type="entry name" value="Chitin_synth_1"/>
    <property type="match status" value="1"/>
</dbReference>
<dbReference type="Proteomes" id="UP000190312">
    <property type="component" value="Unassembled WGS sequence"/>
</dbReference>
<evidence type="ECO:0000259" key="13">
    <source>
        <dbReference type="PROSITE" id="PS50850"/>
    </source>
</evidence>
<evidence type="ECO:0000313" key="15">
    <source>
        <dbReference type="Proteomes" id="UP000190312"/>
    </source>
</evidence>
<evidence type="ECO:0000256" key="6">
    <source>
        <dbReference type="ARBA" id="ARBA00022692"/>
    </source>
</evidence>
<dbReference type="EMBL" id="MKZY01000007">
    <property type="protein sequence ID" value="OOO06908.1"/>
    <property type="molecule type" value="Genomic_DNA"/>
</dbReference>
<name>A0A1S9DCU4_ASPOZ</name>
<evidence type="ECO:0000313" key="14">
    <source>
        <dbReference type="EMBL" id="OOO06908.1"/>
    </source>
</evidence>
<dbReference type="VEuPathDB" id="FungiDB:AO090011000449"/>
<dbReference type="eggNOG" id="KOG2571">
    <property type="taxonomic scope" value="Eukaryota"/>
</dbReference>
<comment type="similarity">
    <text evidence="10">Belongs to the chitin synthase family. Class I subfamily.</text>
</comment>
<evidence type="ECO:0000256" key="11">
    <source>
        <dbReference type="SAM" id="MobiDB-lite"/>
    </source>
</evidence>
<feature type="region of interest" description="Disordered" evidence="11">
    <location>
        <begin position="92"/>
        <end position="153"/>
    </location>
</feature>
<dbReference type="GO" id="GO:0005886">
    <property type="term" value="C:plasma membrane"/>
    <property type="evidence" value="ECO:0007669"/>
    <property type="project" value="UniProtKB-SubCell"/>
</dbReference>
<feature type="compositionally biased region" description="Basic and acidic residues" evidence="11">
    <location>
        <begin position="1136"/>
        <end position="1145"/>
    </location>
</feature>
<evidence type="ECO:0000256" key="7">
    <source>
        <dbReference type="ARBA" id="ARBA00022989"/>
    </source>
</evidence>
<feature type="transmembrane region" description="Helical" evidence="12">
    <location>
        <begin position="868"/>
        <end position="893"/>
    </location>
</feature>
<feature type="compositionally biased region" description="Acidic residues" evidence="11">
    <location>
        <begin position="134"/>
        <end position="143"/>
    </location>
</feature>
<feature type="compositionally biased region" description="Basic and acidic residues" evidence="11">
    <location>
        <begin position="108"/>
        <end position="120"/>
    </location>
</feature>
<dbReference type="Gene3D" id="1.20.1250.20">
    <property type="entry name" value="MFS general substrate transporter like domains"/>
    <property type="match status" value="1"/>
</dbReference>
<dbReference type="GO" id="GO:0030428">
    <property type="term" value="C:cell septum"/>
    <property type="evidence" value="ECO:0007669"/>
    <property type="project" value="TreeGrafter"/>
</dbReference>
<dbReference type="InterPro" id="IPR036259">
    <property type="entry name" value="MFS_trans_sf"/>
</dbReference>
<keyword evidence="8 12" id="KW-0472">Membrane</keyword>
<dbReference type="GO" id="GO:0071555">
    <property type="term" value="P:cell wall organization"/>
    <property type="evidence" value="ECO:0007669"/>
    <property type="project" value="UniProtKB-KW"/>
</dbReference>
<dbReference type="OrthoDB" id="26569at2759"/>
<feature type="transmembrane region" description="Helical" evidence="12">
    <location>
        <begin position="827"/>
        <end position="848"/>
    </location>
</feature>
<evidence type="ECO:0000256" key="2">
    <source>
        <dbReference type="ARBA" id="ARBA00012543"/>
    </source>
</evidence>
<feature type="transmembrane region" description="Helical" evidence="12">
    <location>
        <begin position="923"/>
        <end position="940"/>
    </location>
</feature>
<dbReference type="InterPro" id="IPR004835">
    <property type="entry name" value="Chitin_synth"/>
</dbReference>
<keyword evidence="4" id="KW-0328">Glycosyltransferase</keyword>
<evidence type="ECO:0000256" key="4">
    <source>
        <dbReference type="ARBA" id="ARBA00022676"/>
    </source>
</evidence>
<feature type="domain" description="Major facilitator superfamily (MFS) profile" evidence="13">
    <location>
        <begin position="927"/>
        <end position="1317"/>
    </location>
</feature>
<feature type="region of interest" description="Disordered" evidence="11">
    <location>
        <begin position="1136"/>
        <end position="1164"/>
    </location>
</feature>
<dbReference type="PANTHER" id="PTHR22914:SF9">
    <property type="entry name" value="CHITIN SYNTHASE 1"/>
    <property type="match status" value="1"/>
</dbReference>
<feature type="compositionally biased region" description="Polar residues" evidence="11">
    <location>
        <begin position="1"/>
        <end position="11"/>
    </location>
</feature>
<proteinExistence type="inferred from homology"/>
<feature type="region of interest" description="Disordered" evidence="11">
    <location>
        <begin position="1"/>
        <end position="37"/>
    </location>
</feature>
<dbReference type="EC" id="2.4.1.16" evidence="2"/>
<evidence type="ECO:0000256" key="10">
    <source>
        <dbReference type="ARBA" id="ARBA00046324"/>
    </source>
</evidence>
<dbReference type="Pfam" id="PF07690">
    <property type="entry name" value="MFS_1"/>
    <property type="match status" value="1"/>
</dbReference>
<comment type="subcellular location">
    <subcellularLocation>
        <location evidence="1">Cell membrane</location>
        <topology evidence="1">Multi-pass membrane protein</topology>
    </subcellularLocation>
</comment>
<dbReference type="PANTHER" id="PTHR22914">
    <property type="entry name" value="CHITIN SYNTHASE"/>
    <property type="match status" value="1"/>
</dbReference>
<keyword evidence="5" id="KW-0808">Transferase</keyword>
<keyword evidence="9" id="KW-0961">Cell wall biogenesis/degradation</keyword>
<evidence type="ECO:0000256" key="3">
    <source>
        <dbReference type="ARBA" id="ARBA00022475"/>
    </source>
</evidence>
<dbReference type="VEuPathDB" id="FungiDB:AO090011000448"/>
<dbReference type="SUPFAM" id="SSF103473">
    <property type="entry name" value="MFS general substrate transporter"/>
    <property type="match status" value="1"/>
</dbReference>
<feature type="transmembrane region" description="Helical" evidence="12">
    <location>
        <begin position="1267"/>
        <end position="1287"/>
    </location>
</feature>
<evidence type="ECO:0000256" key="9">
    <source>
        <dbReference type="ARBA" id="ARBA00023316"/>
    </source>
</evidence>
<accession>A0A1S9DCU4</accession>
<feature type="transmembrane region" description="Helical" evidence="12">
    <location>
        <begin position="585"/>
        <end position="608"/>
    </location>
</feature>
<feature type="transmembrane region" description="Helical" evidence="12">
    <location>
        <begin position="1024"/>
        <end position="1043"/>
    </location>
</feature>
<feature type="transmembrane region" description="Helical" evidence="12">
    <location>
        <begin position="620"/>
        <end position="642"/>
    </location>
</feature>
<feature type="transmembrane region" description="Helical" evidence="12">
    <location>
        <begin position="654"/>
        <end position="678"/>
    </location>
</feature>
<reference evidence="14 15" key="1">
    <citation type="submission" date="2016-10" db="EMBL/GenBank/DDBJ databases">
        <title>Genome sequencing of Aspergillus oryzae BCC7051.</title>
        <authorList>
            <person name="Thammarongtham C."/>
            <person name="Vorapreeda T."/>
            <person name="Nookaew I."/>
            <person name="Srisuk T."/>
            <person name="Land M."/>
            <person name="Jeennor S."/>
            <person name="Laoteng K."/>
        </authorList>
    </citation>
    <scope>NUCLEOTIDE SEQUENCE [LARGE SCALE GENOMIC DNA]</scope>
    <source>
        <strain evidence="14 15">BCC7051</strain>
    </source>
</reference>
<dbReference type="GO" id="GO:0006031">
    <property type="term" value="P:chitin biosynthetic process"/>
    <property type="evidence" value="ECO:0007669"/>
    <property type="project" value="TreeGrafter"/>
</dbReference>
<protein>
    <recommendedName>
        <fullName evidence="2">chitin synthase</fullName>
        <ecNumber evidence="2">2.4.1.16</ecNumber>
    </recommendedName>
</protein>
<evidence type="ECO:0000256" key="1">
    <source>
        <dbReference type="ARBA" id="ARBA00004651"/>
    </source>
</evidence>
<sequence>MNPHQTNNRSPSPGRPLNAYQLSDVSYGPQERLHMPSSDLLAEQPTYSVERLPNSYGHNEAYEQHHQQSYPGYDYAVDPEAHHDAYYTQPYQPTVTPHDDYDLGQYPEHQHQHSYSDDRIPMLQQDNPFGPDPYSDEYQVEEQADGHTPSPAPIRRWKTVKEVQLFNGNLVLDCPIAPKLLNQVPHAEPPGRDEFTHMRYSAATCDPNDFFEERFTLRQKLFAKPRHTELFIVVTMYNEDDFLFARTLIGVFKNIEHMCSRTHSKTWGKDAWKKIVVCVISDGRAKINPRTRAVLAALGVYQDGIAKQQVNGKDVTAHIYEYTTQIALELKGTQVQIKGRSAVPVQMIFCLKEKNQKKINSHRWFFQAFGRVLDPNICVLLDAGTKPGKDSIYRLWKAFDVEPMCGGACGEIKVMLSHGKKLLNPLVAGQNFEYKLSNILDKPMESAFGFISVLPGAFSAYRFVALQNDKNGQGPLERYFLGEKMHGANAGIFTANMYLAEDRILCFEIVTKRNCRWLLQYVKSSTGETDVPDQMAEFILQRRRWLNGSFFAAVYAIAHFYQIWRSDHSAIRKFALLIEFFYQTINMLFAWFGIGNFFLVFHILTTYLGQKDLLGTTGKVLGVVFEWLYLATLVTCFVLALGNRPGGSNKFYMTMVYFWIGIMIYLAFACIFVTVKSIQTEVQQDGFTFTDLFTNSTFFTIIVSLGSTYVMWFVASIIFLDPWHMFTSFIQYILLTPTYINVLNIYAFCNTHDITWGTKGDDKAEKLPSANLKPGGKVDVDIPQDDGDLNAQYDTELAKFAEKPPKEVQVISEEERQADYYKGFRSAVVLAWVFCNFALGAVVLSAAGLDRFDQSEKTSEDSNKRSTIYMAVVLWSVAGLSIFKFIGALWYLVVRMNYSERESNSDTETLWSAVSERKTRRKIDLSVLPLLLFGMTVFQLDRMNIASALTGGFGKDIHIDQSTVNLGNQLMFLGIIVLEIPSNLILQKIGPDKWIPAQVLAFGTIATFQVFLRNRTGFLVVRSLLGLAEAGYIPASLYTLSIWYEQTELAKRVGIFFFGMFGGNAISPLLGAGILKLDGKHGLKGWQWIFLIEGIFTITTAIIILLLLPQSPSNPRPYLLKRGVKSFSPEDRDILLTRTSRREGESESEIESESPSKTHHSSPAYKSNIKKALLNYRRWPHFLLAPCVFSTWSPLTTYTPTIMMYVHPLEPPTNTQSRSPLIERERKRTLGFTRLQSNALTAIGATLALPLVFLFSYISDRTTKRGLTVIAAVTCYLIVLIVCRCLLPRVEGKWGKFGIWTVINAFAWGEEYCYCDV</sequence>
<comment type="caution">
    <text evidence="14">The sequence shown here is derived from an EMBL/GenBank/DDBJ whole genome shotgun (WGS) entry which is preliminary data.</text>
</comment>
<organism evidence="14 15">
    <name type="scientific">Aspergillus oryzae</name>
    <name type="common">Yellow koji mold</name>
    <dbReference type="NCBI Taxonomy" id="5062"/>
    <lineage>
        <taxon>Eukaryota</taxon>
        <taxon>Fungi</taxon>
        <taxon>Dikarya</taxon>
        <taxon>Ascomycota</taxon>
        <taxon>Pezizomycotina</taxon>
        <taxon>Eurotiomycetes</taxon>
        <taxon>Eurotiomycetidae</taxon>
        <taxon>Eurotiales</taxon>
        <taxon>Aspergillaceae</taxon>
        <taxon>Aspergillus</taxon>
        <taxon>Aspergillus subgen. Circumdati</taxon>
    </lineage>
</organism>
<feature type="transmembrane region" description="Helical" evidence="12">
    <location>
        <begin position="545"/>
        <end position="564"/>
    </location>
</feature>
<keyword evidence="6 12" id="KW-0812">Transmembrane</keyword>
<feature type="transmembrane region" description="Helical" evidence="12">
    <location>
        <begin position="1055"/>
        <end position="1075"/>
    </location>
</feature>
<keyword evidence="7 12" id="KW-1133">Transmembrane helix</keyword>
<feature type="transmembrane region" description="Helical" evidence="12">
    <location>
        <begin position="1087"/>
        <end position="1108"/>
    </location>
</feature>
<gene>
    <name evidence="14" type="ORF">OAory_01091110</name>
</gene>
<evidence type="ECO:0000256" key="5">
    <source>
        <dbReference type="ARBA" id="ARBA00022679"/>
    </source>
</evidence>
<dbReference type="InterPro" id="IPR011701">
    <property type="entry name" value="MFS"/>
</dbReference>
<dbReference type="PROSITE" id="PS50850">
    <property type="entry name" value="MFS"/>
    <property type="match status" value="1"/>
</dbReference>
<keyword evidence="3" id="KW-1003">Cell membrane</keyword>
<feature type="transmembrane region" description="Helical" evidence="12">
    <location>
        <begin position="1235"/>
        <end position="1255"/>
    </location>
</feature>
<dbReference type="Pfam" id="PF08407">
    <property type="entry name" value="Chitin_synth_1N"/>
    <property type="match status" value="1"/>
</dbReference>
<dbReference type="GO" id="GO:0004100">
    <property type="term" value="F:chitin synthase activity"/>
    <property type="evidence" value="ECO:0007669"/>
    <property type="project" value="UniProtKB-EC"/>
</dbReference>
<dbReference type="GO" id="GO:0022857">
    <property type="term" value="F:transmembrane transporter activity"/>
    <property type="evidence" value="ECO:0007669"/>
    <property type="project" value="InterPro"/>
</dbReference>
<evidence type="ECO:0000256" key="8">
    <source>
        <dbReference type="ARBA" id="ARBA00023136"/>
    </source>
</evidence>
<dbReference type="InterPro" id="IPR013616">
    <property type="entry name" value="Chitin_synth_N"/>
</dbReference>
<evidence type="ECO:0000256" key="12">
    <source>
        <dbReference type="SAM" id="Phobius"/>
    </source>
</evidence>